<evidence type="ECO:0000313" key="2">
    <source>
        <dbReference type="EMBL" id="MDT6984800.1"/>
    </source>
</evidence>
<organism evidence="2 3">
    <name type="scientific">Streptomyces lusitanus</name>
    <dbReference type="NCBI Taxonomy" id="68232"/>
    <lineage>
        <taxon>Bacteria</taxon>
        <taxon>Bacillati</taxon>
        <taxon>Actinomycetota</taxon>
        <taxon>Actinomycetes</taxon>
        <taxon>Kitasatosporales</taxon>
        <taxon>Streptomycetaceae</taxon>
        <taxon>Streptomyces</taxon>
    </lineage>
</organism>
<dbReference type="InterPro" id="IPR001387">
    <property type="entry name" value="Cro/C1-type_HTH"/>
</dbReference>
<dbReference type="SMART" id="SM00530">
    <property type="entry name" value="HTH_XRE"/>
    <property type="match status" value="1"/>
</dbReference>
<evidence type="ECO:0000259" key="1">
    <source>
        <dbReference type="SMART" id="SM00530"/>
    </source>
</evidence>
<accession>A0ABU3JS76</accession>
<dbReference type="EMBL" id="JASKMA010000009">
    <property type="protein sequence ID" value="MDT6984800.1"/>
    <property type="molecule type" value="Genomic_DNA"/>
</dbReference>
<dbReference type="InterPro" id="IPR010982">
    <property type="entry name" value="Lambda_DNA-bd_dom_sf"/>
</dbReference>
<protein>
    <submittedName>
        <fullName evidence="2">XRE family transcriptional regulator</fullName>
    </submittedName>
</protein>
<feature type="domain" description="HTH cro/C1-type" evidence="1">
    <location>
        <begin position="4"/>
        <end position="60"/>
    </location>
</feature>
<proteinExistence type="predicted"/>
<reference evidence="2 3" key="1">
    <citation type="submission" date="2023-05" db="EMBL/GenBank/DDBJ databases">
        <title>Streptomyces fuscus sp. nov., a brown-black pigment producing actinomyces isolated from dry sand of Sea duck farm.</title>
        <authorList>
            <person name="Xie J."/>
            <person name="Shen N."/>
        </authorList>
    </citation>
    <scope>NUCLEOTIDE SEQUENCE [LARGE SCALE GENOMIC DNA]</scope>
    <source>
        <strain evidence="2 3">CGMCC 4.1745</strain>
    </source>
</reference>
<name>A0ABU3JS76_9ACTN</name>
<dbReference type="CDD" id="cd00093">
    <property type="entry name" value="HTH_XRE"/>
    <property type="match status" value="1"/>
</dbReference>
<dbReference type="Gene3D" id="1.10.260.40">
    <property type="entry name" value="lambda repressor-like DNA-binding domains"/>
    <property type="match status" value="1"/>
</dbReference>
<comment type="caution">
    <text evidence="2">The sequence shown here is derived from an EMBL/GenBank/DDBJ whole genome shotgun (WGS) entry which is preliminary data.</text>
</comment>
<gene>
    <name evidence="2" type="ORF">QNO04_15165</name>
</gene>
<evidence type="ECO:0000313" key="3">
    <source>
        <dbReference type="Proteomes" id="UP001249760"/>
    </source>
</evidence>
<keyword evidence="3" id="KW-1185">Reference proteome</keyword>
<dbReference type="SUPFAM" id="SSF47413">
    <property type="entry name" value="lambda repressor-like DNA-binding domains"/>
    <property type="match status" value="1"/>
</dbReference>
<sequence>MNSALRSAMQSANLSPRQLAVRVGVSGKTVERWVADAELIPHARNREDACKALGVDEEMLWPKAVKDRIKSGGDREIIQSYPYRSSCPSTVWAELVEKSTTDILFAGYTNYFLWIDQPAFVSTLRRKLDSGCRVRFLLGDPDGETTRNREQIEDVALTVSTRIRITLEHLDKLGAHEGLEARFSAAGDAASHVSLSVFRFDDEALVTPHLARLVGHDSPLLHLRKLGGAGMFARFAEHAEDLWSKGEPTGPRA</sequence>
<dbReference type="Proteomes" id="UP001249760">
    <property type="component" value="Unassembled WGS sequence"/>
</dbReference>